<dbReference type="RefSeq" id="WP_408153644.1">
    <property type="nucleotide sequence ID" value="NZ_JAQQFM010000001.1"/>
</dbReference>
<dbReference type="EMBL" id="JAQQFM010000001">
    <property type="protein sequence ID" value="MFL9922700.1"/>
    <property type="molecule type" value="Genomic_DNA"/>
</dbReference>
<dbReference type="InterPro" id="IPR001303">
    <property type="entry name" value="Aldolase_II/adducin_N"/>
</dbReference>
<reference evidence="3 4" key="1">
    <citation type="journal article" date="2024" name="Chem. Sci.">
        <title>Discovery of megapolipeptins by genome mining of a Burkholderiales bacteria collection.</title>
        <authorList>
            <person name="Paulo B.S."/>
            <person name="Recchia M.J.J."/>
            <person name="Lee S."/>
            <person name="Fergusson C.H."/>
            <person name="Romanowski S.B."/>
            <person name="Hernandez A."/>
            <person name="Krull N."/>
            <person name="Liu D.Y."/>
            <person name="Cavanagh H."/>
            <person name="Bos A."/>
            <person name="Gray C.A."/>
            <person name="Murphy B.T."/>
            <person name="Linington R.G."/>
            <person name="Eustaquio A.S."/>
        </authorList>
    </citation>
    <scope>NUCLEOTIDE SEQUENCE [LARGE SCALE GENOMIC DNA]</scope>
    <source>
        <strain evidence="3 4">RL21-008-BIB-A</strain>
    </source>
</reference>
<accession>A0ABW9A4C2</accession>
<comment type="caution">
    <text evidence="3">The sequence shown here is derived from an EMBL/GenBank/DDBJ whole genome shotgun (WGS) entry which is preliminary data.</text>
</comment>
<gene>
    <name evidence="3" type="ORF">PQR62_00390</name>
</gene>
<evidence type="ECO:0000313" key="4">
    <source>
        <dbReference type="Proteomes" id="UP001629246"/>
    </source>
</evidence>
<protein>
    <submittedName>
        <fullName evidence="3">Class II aldolase/adducin family protein</fullName>
    </submittedName>
</protein>
<dbReference type="NCBIfam" id="NF005451">
    <property type="entry name" value="PRK07044.1"/>
    <property type="match status" value="1"/>
</dbReference>
<dbReference type="SUPFAM" id="SSF53639">
    <property type="entry name" value="AraD/HMP-PK domain-like"/>
    <property type="match status" value="1"/>
</dbReference>
<dbReference type="Pfam" id="PF00596">
    <property type="entry name" value="Aldolase_II"/>
    <property type="match status" value="1"/>
</dbReference>
<feature type="domain" description="Class II aldolase/adducin N-terminal" evidence="2">
    <location>
        <begin position="37"/>
        <end position="222"/>
    </location>
</feature>
<dbReference type="InterPro" id="IPR051017">
    <property type="entry name" value="Aldolase-II_Adducin_sf"/>
</dbReference>
<proteinExistence type="inferred from homology"/>
<comment type="similarity">
    <text evidence="1">Belongs to the aldolase class II family.</text>
</comment>
<name>A0ABW9A4C2_9BURK</name>
<dbReference type="Proteomes" id="UP001629246">
    <property type="component" value="Unassembled WGS sequence"/>
</dbReference>
<organism evidence="3 4">
    <name type="scientific">Herbaspirillum lusitanum</name>
    <dbReference type="NCBI Taxonomy" id="213312"/>
    <lineage>
        <taxon>Bacteria</taxon>
        <taxon>Pseudomonadati</taxon>
        <taxon>Pseudomonadota</taxon>
        <taxon>Betaproteobacteria</taxon>
        <taxon>Burkholderiales</taxon>
        <taxon>Oxalobacteraceae</taxon>
        <taxon>Herbaspirillum</taxon>
    </lineage>
</organism>
<keyword evidence="4" id="KW-1185">Reference proteome</keyword>
<evidence type="ECO:0000313" key="3">
    <source>
        <dbReference type="EMBL" id="MFL9922700.1"/>
    </source>
</evidence>
<dbReference type="InterPro" id="IPR036409">
    <property type="entry name" value="Aldolase_II/adducin_N_sf"/>
</dbReference>
<dbReference type="PANTHER" id="PTHR10672:SF3">
    <property type="entry name" value="PROTEIN HU-LI TAI SHAO"/>
    <property type="match status" value="1"/>
</dbReference>
<sequence length="275" mass="29679">MTRLATAQAAAQAEQADSAARALGLSGADSSEWQTRCELAALYRLAAHFRMTDMIDTHISARLPEHEDQFLINRYGVLFHEMRASDLVKVDYAGQALHTGIGAPPAQRVNKAGFTIHSAVHQARPDLHVVMHTHTTAGIAVAAQEQGLLPISQHALKFYGKLSYHDYEGIALDLDERERLVAALGSNKAMILRNHGLLAAGSSVADAFHEIYFLERACQAQVAAQAGGAKLNLPSEAVCLRTAAQFDGDGASGIINLAWEAALRMIEGDLPDYRS</sequence>
<dbReference type="SMART" id="SM01007">
    <property type="entry name" value="Aldolase_II"/>
    <property type="match status" value="1"/>
</dbReference>
<dbReference type="PANTHER" id="PTHR10672">
    <property type="entry name" value="ADDUCIN"/>
    <property type="match status" value="1"/>
</dbReference>
<dbReference type="Gene3D" id="3.40.225.10">
    <property type="entry name" value="Class II aldolase/adducin N-terminal domain"/>
    <property type="match status" value="1"/>
</dbReference>
<evidence type="ECO:0000256" key="1">
    <source>
        <dbReference type="ARBA" id="ARBA00037961"/>
    </source>
</evidence>
<evidence type="ECO:0000259" key="2">
    <source>
        <dbReference type="SMART" id="SM01007"/>
    </source>
</evidence>